<proteinExistence type="inferred from homology"/>
<feature type="binding site" evidence="3">
    <location>
        <position position="200"/>
    </location>
    <ligand>
        <name>a divalent metal cation</name>
        <dbReference type="ChEBI" id="CHEBI:60240"/>
    </ligand>
</feature>
<name>A0A061SRE2_9RHOB</name>
<feature type="binding site" evidence="3">
    <location>
        <position position="105"/>
    </location>
    <ligand>
        <name>substrate</name>
    </ligand>
</feature>
<feature type="domain" description="SMP-30/Gluconolactonase/LRE-like region" evidence="4">
    <location>
        <begin position="20"/>
        <end position="258"/>
    </location>
</feature>
<keyword evidence="3" id="KW-0862">Zinc</keyword>
<reference evidence="5 6" key="1">
    <citation type="journal article" date="2014" name="Genome Announc.">
        <title>Draft Genome Sequences of Two Isolates of the Roseobacter Group, Sulfitobacter sp. Strains 3SOLIMAR09 and 1FIGIMAR09, from Harbors of Mallorca Island (Mediterranean Sea).</title>
        <authorList>
            <person name="Mas-Llado M."/>
            <person name="Pina-Villalonga J.M."/>
            <person name="Brunet-Galmes I."/>
            <person name="Nogales B."/>
            <person name="Bosch R."/>
        </authorList>
    </citation>
    <scope>NUCLEOTIDE SEQUENCE [LARGE SCALE GENOMIC DNA]</scope>
    <source>
        <strain evidence="5 6">1FIGIMAR09</strain>
    </source>
</reference>
<gene>
    <name evidence="5" type="ORF">PM02_05390</name>
</gene>
<evidence type="ECO:0000259" key="4">
    <source>
        <dbReference type="Pfam" id="PF08450"/>
    </source>
</evidence>
<dbReference type="InterPro" id="IPR011042">
    <property type="entry name" value="6-blade_b-propeller_TolB-like"/>
</dbReference>
<keyword evidence="6" id="KW-1185">Reference proteome</keyword>
<comment type="cofactor">
    <cofactor evidence="3">
        <name>Zn(2+)</name>
        <dbReference type="ChEBI" id="CHEBI:29105"/>
    </cofactor>
    <text evidence="3">Binds 1 divalent metal cation per subunit.</text>
</comment>
<dbReference type="Gene3D" id="2.120.10.30">
    <property type="entry name" value="TolB, C-terminal domain"/>
    <property type="match status" value="1"/>
</dbReference>
<dbReference type="SUPFAM" id="SSF63829">
    <property type="entry name" value="Calcium-dependent phosphotriesterase"/>
    <property type="match status" value="1"/>
</dbReference>
<dbReference type="PRINTS" id="PR01790">
    <property type="entry name" value="SMP30FAMILY"/>
</dbReference>
<dbReference type="STRING" id="83219.PM02_05390"/>
<keyword evidence="3" id="KW-0479">Metal-binding</keyword>
<feature type="binding site" evidence="3">
    <location>
        <position position="150"/>
    </location>
    <ligand>
        <name>a divalent metal cation</name>
        <dbReference type="ChEBI" id="CHEBI:60240"/>
    </ligand>
</feature>
<feature type="active site" description="Proton donor/acceptor" evidence="2">
    <location>
        <position position="200"/>
    </location>
</feature>
<organism evidence="5 6">
    <name type="scientific">Sulfitobacter mediterraneus</name>
    <dbReference type="NCBI Taxonomy" id="83219"/>
    <lineage>
        <taxon>Bacteria</taxon>
        <taxon>Pseudomonadati</taxon>
        <taxon>Pseudomonadota</taxon>
        <taxon>Alphaproteobacteria</taxon>
        <taxon>Rhodobacterales</taxon>
        <taxon>Roseobacteraceae</taxon>
        <taxon>Sulfitobacter</taxon>
    </lineage>
</organism>
<evidence type="ECO:0000256" key="3">
    <source>
        <dbReference type="PIRSR" id="PIRSR605511-2"/>
    </source>
</evidence>
<dbReference type="GO" id="GO:0005509">
    <property type="term" value="F:calcium ion binding"/>
    <property type="evidence" value="ECO:0007669"/>
    <property type="project" value="TreeGrafter"/>
</dbReference>
<protein>
    <submittedName>
        <fullName evidence="5">Gluconolactonase</fullName>
    </submittedName>
</protein>
<dbReference type="EMBL" id="JEMU01000003">
    <property type="protein sequence ID" value="KAJ04251.1"/>
    <property type="molecule type" value="Genomic_DNA"/>
</dbReference>
<accession>A0A061SRE2</accession>
<evidence type="ECO:0000256" key="2">
    <source>
        <dbReference type="PIRSR" id="PIRSR605511-1"/>
    </source>
</evidence>
<dbReference type="InterPro" id="IPR005511">
    <property type="entry name" value="SMP-30"/>
</dbReference>
<dbReference type="GO" id="GO:0019853">
    <property type="term" value="P:L-ascorbic acid biosynthetic process"/>
    <property type="evidence" value="ECO:0007669"/>
    <property type="project" value="TreeGrafter"/>
</dbReference>
<evidence type="ECO:0000313" key="6">
    <source>
        <dbReference type="Proteomes" id="UP000027337"/>
    </source>
</evidence>
<comment type="similarity">
    <text evidence="1">Belongs to the SMP-30/CGR1 family.</text>
</comment>
<dbReference type="AlphaFoldDB" id="A0A061SRE2"/>
<dbReference type="Proteomes" id="UP000027337">
    <property type="component" value="Unassembled WGS sequence"/>
</dbReference>
<dbReference type="Pfam" id="PF08450">
    <property type="entry name" value="SGL"/>
    <property type="match status" value="1"/>
</dbReference>
<evidence type="ECO:0000313" key="5">
    <source>
        <dbReference type="EMBL" id="KAJ04251.1"/>
    </source>
</evidence>
<dbReference type="PANTHER" id="PTHR10907">
    <property type="entry name" value="REGUCALCIN"/>
    <property type="match status" value="1"/>
</dbReference>
<dbReference type="GO" id="GO:0004341">
    <property type="term" value="F:gluconolactonase activity"/>
    <property type="evidence" value="ECO:0007669"/>
    <property type="project" value="TreeGrafter"/>
</dbReference>
<sequence length="289" mass="31810">MDLMAAGATAEIFDQRRCRLGEGVFWHPLRQQLFWFDILGRELHSKHGGKPITWAFDEHVSAAGWIDHDTILIASETQLVTFDLETGARQQITPLEASNPITRSNDGRADPFGGFWIGTMGKNIEAGAGAIYRFYEGQLRQIFDQLTIPNAICFAPDGKVAYFTDTLTQIIHKQPMDKDGWPQGKPEVFADLRAEGLFPDGAVVDDTGHLWNAQWGASRVARYAPDGSFVSAVEFPAQQISCPAFGGSGLDRLFATSAADGLPEDQADQGKTFVIQTTIKGQQEHQVLL</sequence>
<dbReference type="PANTHER" id="PTHR10907:SF47">
    <property type="entry name" value="REGUCALCIN"/>
    <property type="match status" value="1"/>
</dbReference>
<feature type="binding site" evidence="3">
    <location>
        <position position="22"/>
    </location>
    <ligand>
        <name>a divalent metal cation</name>
        <dbReference type="ChEBI" id="CHEBI:60240"/>
    </ligand>
</feature>
<evidence type="ECO:0000256" key="1">
    <source>
        <dbReference type="ARBA" id="ARBA00008853"/>
    </source>
</evidence>
<dbReference type="eggNOG" id="COG3386">
    <property type="taxonomic scope" value="Bacteria"/>
</dbReference>
<feature type="binding site" evidence="3">
    <location>
        <position position="103"/>
    </location>
    <ligand>
        <name>substrate</name>
    </ligand>
</feature>
<comment type="caution">
    <text evidence="5">The sequence shown here is derived from an EMBL/GenBank/DDBJ whole genome shotgun (WGS) entry which is preliminary data.</text>
</comment>
<dbReference type="InterPro" id="IPR013658">
    <property type="entry name" value="SGL"/>
</dbReference>